<name>A0A0D4CK84_LIMMU</name>
<protein>
    <submittedName>
        <fullName evidence="1">Uncharacterized protein</fullName>
    </submittedName>
</protein>
<keyword evidence="2" id="KW-1185">Reference proteome</keyword>
<evidence type="ECO:0000313" key="1">
    <source>
        <dbReference type="EMBL" id="AJT50552.1"/>
    </source>
</evidence>
<organism evidence="1 2">
    <name type="scientific">Limosilactobacillus mucosae LM1</name>
    <dbReference type="NCBI Taxonomy" id="1130798"/>
    <lineage>
        <taxon>Bacteria</taxon>
        <taxon>Bacillati</taxon>
        <taxon>Bacillota</taxon>
        <taxon>Bacilli</taxon>
        <taxon>Lactobacillales</taxon>
        <taxon>Lactobacillaceae</taxon>
        <taxon>Limosilactobacillus</taxon>
    </lineage>
</organism>
<proteinExistence type="predicted"/>
<accession>A0A0D4CK84</accession>
<gene>
    <name evidence="1" type="ORF">LBLM1_05560</name>
</gene>
<dbReference type="HOGENOM" id="CLU_2683232_0_0_9"/>
<evidence type="ECO:0000313" key="2">
    <source>
        <dbReference type="Proteomes" id="UP000003645"/>
    </source>
</evidence>
<reference evidence="1 2" key="1">
    <citation type="journal article" date="2012" name="J. Bacteriol.">
        <title>Genome sequence of Lactobacillus mucosae LM1, isolated from piglet feces.</title>
        <authorList>
            <person name="Lee J.H."/>
            <person name="Valeriano V.D."/>
            <person name="Shin Y.R."/>
            <person name="Chae J.P."/>
            <person name="Kim G.B."/>
            <person name="Ham J.S."/>
            <person name="Chun J."/>
            <person name="Kang D.K."/>
        </authorList>
    </citation>
    <scope>NUCLEOTIDE SEQUENCE [LARGE SCALE GENOMIC DNA]</scope>
    <source>
        <strain evidence="1 2">LM1</strain>
    </source>
</reference>
<dbReference type="AlphaFoldDB" id="A0A0D4CK84"/>
<dbReference type="EMBL" id="CP011013">
    <property type="protein sequence ID" value="AJT50552.1"/>
    <property type="molecule type" value="Genomic_DNA"/>
</dbReference>
<dbReference type="Proteomes" id="UP000003645">
    <property type="component" value="Chromosome"/>
</dbReference>
<dbReference type="RefSeq" id="WP_006501011.1">
    <property type="nucleotide sequence ID" value="NZ_CP011013.1"/>
</dbReference>
<dbReference type="KEGG" id="lmu:LBLM1_05560"/>
<sequence>MELKNLNLVQLRFAQAGVTANVATWKQLEQQLSVEDQINCVLALAKESEPQPILRRLIVSKSREQVAQRRQNHQ</sequence>